<gene>
    <name evidence="2" type="ORF">Fadolivirus_1_437</name>
</gene>
<dbReference type="EMBL" id="MT418680">
    <property type="protein sequence ID" value="QKF93895.1"/>
    <property type="molecule type" value="Genomic_DNA"/>
</dbReference>
<name>A0A7D3V5E1_9VIRU</name>
<keyword evidence="1" id="KW-0812">Transmembrane</keyword>
<reference evidence="2 3" key="1">
    <citation type="submission" date="2020-04" db="EMBL/GenBank/DDBJ databases">
        <title>Advantages and limits of metagenomic assembly and binning of a giant virus.</title>
        <authorList>
            <person name="Schulz F."/>
            <person name="Andreani J."/>
            <person name="Francis R."/>
            <person name="Boudjemaa H."/>
            <person name="Bou Khalil J.Y."/>
            <person name="Lee J."/>
            <person name="La Scola B."/>
            <person name="Woyke T."/>
        </authorList>
    </citation>
    <scope>NUCLEOTIDE SEQUENCE [LARGE SCALE GENOMIC DNA]</scope>
    <source>
        <strain evidence="2 3">FV1/VV64</strain>
    </source>
</reference>
<sequence>MYKGIILIIIFIGILFIAIEVVRIQVGLQEKKPEIEYRYIPRTFEEEQNDPLYVSEIFETMFSQPSPWILSVRDYDQRKQEKVNAYFISQL</sequence>
<protein>
    <submittedName>
        <fullName evidence="2">Uncharacterized protein</fullName>
    </submittedName>
</protein>
<accession>A0A7D3V5E1</accession>
<evidence type="ECO:0000313" key="2">
    <source>
        <dbReference type="EMBL" id="QKF93895.1"/>
    </source>
</evidence>
<dbReference type="Proteomes" id="UP001162001">
    <property type="component" value="Segment"/>
</dbReference>
<organism evidence="2 3">
    <name type="scientific">Fadolivirus FV1/VV64</name>
    <dbReference type="NCBI Taxonomy" id="3070911"/>
    <lineage>
        <taxon>Viruses</taxon>
        <taxon>Varidnaviria</taxon>
        <taxon>Bamfordvirae</taxon>
        <taxon>Nucleocytoviricota</taxon>
        <taxon>Megaviricetes</taxon>
        <taxon>Imitervirales</taxon>
        <taxon>Mimiviridae</taxon>
        <taxon>Klosneuvirinae</taxon>
        <taxon>Fadolivirus</taxon>
        <taxon>Fadolivirus algeromassiliense</taxon>
    </lineage>
</organism>
<proteinExistence type="predicted"/>
<keyword evidence="3" id="KW-1185">Reference proteome</keyword>
<feature type="transmembrane region" description="Helical" evidence="1">
    <location>
        <begin position="6"/>
        <end position="24"/>
    </location>
</feature>
<evidence type="ECO:0000256" key="1">
    <source>
        <dbReference type="SAM" id="Phobius"/>
    </source>
</evidence>
<keyword evidence="1" id="KW-0472">Membrane</keyword>
<keyword evidence="1" id="KW-1133">Transmembrane helix</keyword>
<evidence type="ECO:0000313" key="3">
    <source>
        <dbReference type="Proteomes" id="UP001162001"/>
    </source>
</evidence>